<protein>
    <recommendedName>
        <fullName evidence="8">Fructose-1,6-bisphosphatase</fullName>
    </recommendedName>
</protein>
<dbReference type="Gene3D" id="3.40.190.90">
    <property type="match status" value="1"/>
</dbReference>
<dbReference type="GO" id="GO:0005829">
    <property type="term" value="C:cytosol"/>
    <property type="evidence" value="ECO:0007669"/>
    <property type="project" value="TreeGrafter"/>
</dbReference>
<comment type="catalytic activity">
    <reaction evidence="1">
        <text>beta-D-fructose 1,6-bisphosphate + H2O = beta-D-fructose 6-phosphate + phosphate</text>
        <dbReference type="Rhea" id="RHEA:11064"/>
        <dbReference type="ChEBI" id="CHEBI:15377"/>
        <dbReference type="ChEBI" id="CHEBI:32966"/>
        <dbReference type="ChEBI" id="CHEBI:43474"/>
        <dbReference type="ChEBI" id="CHEBI:57634"/>
        <dbReference type="EC" id="3.1.3.11"/>
    </reaction>
</comment>
<comment type="caution">
    <text evidence="9">The sequence shown here is derived from an EMBL/GenBank/DDBJ whole genome shotgun (WGS) entry which is preliminary data.</text>
</comment>
<reference evidence="9 10" key="1">
    <citation type="submission" date="2020-04" db="EMBL/GenBank/DDBJ databases">
        <authorList>
            <person name="Hitch T.C.A."/>
            <person name="Wylensek D."/>
            <person name="Clavel T."/>
        </authorList>
    </citation>
    <scope>NUCLEOTIDE SEQUENCE [LARGE SCALE GENOMIC DNA]</scope>
    <source>
        <strain evidence="9 10">Oil-RF-744-FAT-WT-6-1</strain>
    </source>
</reference>
<evidence type="ECO:0000256" key="7">
    <source>
        <dbReference type="ARBA" id="ARBA00024331"/>
    </source>
</evidence>
<dbReference type="PANTHER" id="PTHR30447:SF0">
    <property type="entry name" value="FRUCTOSE-1,6-BISPHOSPHATASE 1 CLASS 2-RELATED"/>
    <property type="match status" value="1"/>
</dbReference>
<name>A0A848BTN8_9FIRM</name>
<dbReference type="PIRSF" id="PIRSF004532">
    <property type="entry name" value="GlpX"/>
    <property type="match status" value="1"/>
</dbReference>
<organism evidence="9 10">
    <name type="scientific">Megasphaera hexanoica</name>
    <dbReference type="NCBI Taxonomy" id="1675036"/>
    <lineage>
        <taxon>Bacteria</taxon>
        <taxon>Bacillati</taxon>
        <taxon>Bacillota</taxon>
        <taxon>Negativicutes</taxon>
        <taxon>Veillonellales</taxon>
        <taxon>Veillonellaceae</taxon>
        <taxon>Megasphaera</taxon>
    </lineage>
</organism>
<dbReference type="GO" id="GO:0046872">
    <property type="term" value="F:metal ion binding"/>
    <property type="evidence" value="ECO:0007669"/>
    <property type="project" value="UniProtKB-KW"/>
</dbReference>
<dbReference type="GO" id="GO:0006071">
    <property type="term" value="P:glycerol metabolic process"/>
    <property type="evidence" value="ECO:0007669"/>
    <property type="project" value="InterPro"/>
</dbReference>
<dbReference type="GO" id="GO:0006094">
    <property type="term" value="P:gluconeogenesis"/>
    <property type="evidence" value="ECO:0007669"/>
    <property type="project" value="InterPro"/>
</dbReference>
<dbReference type="Gene3D" id="3.30.540.10">
    <property type="entry name" value="Fructose-1,6-Bisphosphatase, subunit A, domain 1"/>
    <property type="match status" value="1"/>
</dbReference>
<accession>A0A848BTN8</accession>
<evidence type="ECO:0000256" key="3">
    <source>
        <dbReference type="ARBA" id="ARBA00022723"/>
    </source>
</evidence>
<dbReference type="SUPFAM" id="SSF56655">
    <property type="entry name" value="Carbohydrate phosphatase"/>
    <property type="match status" value="1"/>
</dbReference>
<keyword evidence="4 9" id="KW-0378">Hydrolase</keyword>
<gene>
    <name evidence="9" type="primary">glpX</name>
    <name evidence="9" type="ORF">HF872_07965</name>
</gene>
<keyword evidence="5" id="KW-0464">Manganese</keyword>
<evidence type="ECO:0000256" key="6">
    <source>
        <dbReference type="ARBA" id="ARBA00023277"/>
    </source>
</evidence>
<dbReference type="NCBIfam" id="TIGR00330">
    <property type="entry name" value="glpX"/>
    <property type="match status" value="1"/>
</dbReference>
<dbReference type="AlphaFoldDB" id="A0A848BTN8"/>
<evidence type="ECO:0000313" key="9">
    <source>
        <dbReference type="EMBL" id="NME28560.1"/>
    </source>
</evidence>
<dbReference type="PANTHER" id="PTHR30447">
    <property type="entry name" value="FRUCTOSE-1,6-BISPHOSPHATASE CLASS 2"/>
    <property type="match status" value="1"/>
</dbReference>
<proteinExistence type="inferred from homology"/>
<dbReference type="Proteomes" id="UP000591071">
    <property type="component" value="Unassembled WGS sequence"/>
</dbReference>
<comment type="similarity">
    <text evidence="2 8">Belongs to the FBPase class 2 family.</text>
</comment>
<evidence type="ECO:0000256" key="2">
    <source>
        <dbReference type="ARBA" id="ARBA00008989"/>
    </source>
</evidence>
<dbReference type="GO" id="GO:0030388">
    <property type="term" value="P:fructose 1,6-bisphosphate metabolic process"/>
    <property type="evidence" value="ECO:0007669"/>
    <property type="project" value="TreeGrafter"/>
</dbReference>
<evidence type="ECO:0000313" key="10">
    <source>
        <dbReference type="Proteomes" id="UP000591071"/>
    </source>
</evidence>
<dbReference type="EMBL" id="JABAFG010000012">
    <property type="protein sequence ID" value="NME28560.1"/>
    <property type="molecule type" value="Genomic_DNA"/>
</dbReference>
<sequence length="321" mass="34504">MDRVLTLELVRATEEAAVRAGRMMGISDGGAAHHLAVAGMHQELTAAPVNGHVVIGEGYMADGQVLFDGEEIGRGTVPVDIAVASLDGQRLVAQGQPGAVSVLAMAGRGDILRVPDMYMEKICVGPRALGRIDLNQSVQENLRHIAEGLERSIDDVTVAILDRQRHQDLIRECRIAGARIRLIHDGDVTAAADAAIEGSGTHVLMGIGGAREGVLAAAALRCLGGDMQARLIPYTERERQKGEELGIHDFKRILTLSDLVRGDDCFFAATAVTPTPLMQGVRYFGGGARTMSVVMRYKTGTIRFIDTVHRLNASSHWSVRK</sequence>
<evidence type="ECO:0000256" key="4">
    <source>
        <dbReference type="ARBA" id="ARBA00022801"/>
    </source>
</evidence>
<dbReference type="InterPro" id="IPR004464">
    <property type="entry name" value="FBPase_class-2/SBPase"/>
</dbReference>
<dbReference type="GO" id="GO:0042132">
    <property type="term" value="F:fructose 1,6-bisphosphate 1-phosphatase activity"/>
    <property type="evidence" value="ECO:0007669"/>
    <property type="project" value="UniProtKB-EC"/>
</dbReference>
<dbReference type="RefSeq" id="WP_170087672.1">
    <property type="nucleotide sequence ID" value="NZ_JABAFG010000012.1"/>
</dbReference>
<evidence type="ECO:0000256" key="8">
    <source>
        <dbReference type="PIRNR" id="PIRNR004532"/>
    </source>
</evidence>
<keyword evidence="3" id="KW-0479">Metal-binding</keyword>
<dbReference type="FunFam" id="3.40.190.90:FF:000001">
    <property type="entry name" value="Fructose-1,6-bisphosphatase"/>
    <property type="match status" value="1"/>
</dbReference>
<evidence type="ECO:0000256" key="5">
    <source>
        <dbReference type="ARBA" id="ARBA00023211"/>
    </source>
</evidence>
<evidence type="ECO:0000256" key="1">
    <source>
        <dbReference type="ARBA" id="ARBA00001273"/>
    </source>
</evidence>
<dbReference type="CDD" id="cd01516">
    <property type="entry name" value="FBPase_glpX"/>
    <property type="match status" value="1"/>
</dbReference>
<comment type="pathway">
    <text evidence="7">Carbohydrate biosynthesis.</text>
</comment>
<dbReference type="Pfam" id="PF03320">
    <property type="entry name" value="FBPase_glpX"/>
    <property type="match status" value="1"/>
</dbReference>
<keyword evidence="6 8" id="KW-0119">Carbohydrate metabolism</keyword>